<feature type="domain" description="DUF4246" evidence="1">
    <location>
        <begin position="72"/>
        <end position="127"/>
    </location>
</feature>
<dbReference type="InterPro" id="IPR025340">
    <property type="entry name" value="DUF4246"/>
</dbReference>
<gene>
    <name evidence="2" type="ORF">IFM46972_10525</name>
</gene>
<dbReference type="InterPro" id="IPR049192">
    <property type="entry name" value="DUF4246_C"/>
</dbReference>
<evidence type="ECO:0000259" key="1">
    <source>
        <dbReference type="Pfam" id="PF14033"/>
    </source>
</evidence>
<comment type="caution">
    <text evidence="2">The sequence shown here is derived from an EMBL/GenBank/DDBJ whole genome shotgun (WGS) entry which is preliminary data.</text>
</comment>
<evidence type="ECO:0000313" key="3">
    <source>
        <dbReference type="Proteomes" id="UP000465221"/>
    </source>
</evidence>
<name>A0A8H3SCR1_9EURO</name>
<evidence type="ECO:0000313" key="2">
    <source>
        <dbReference type="EMBL" id="GFF56477.1"/>
    </source>
</evidence>
<accession>A0A8H3SCR1</accession>
<dbReference type="PANTHER" id="PTHR33119:SF1">
    <property type="entry name" value="FE2OG DIOXYGENASE DOMAIN-CONTAINING PROTEIN"/>
    <property type="match status" value="1"/>
</dbReference>
<sequence>MVCYEVEFKNTGDGPLMVPGCNGVPSDVTASSDRTFVGSDDITGWEELVFDASTMQTCRSEVMAQLPLISPKAWEWSEAELRDKAQRWQETGLIVVLNAGSGVCKSDTIIPPAVTAEIQDFVTSALNESAGQGNPTYAKVESH</sequence>
<proteinExistence type="predicted"/>
<protein>
    <recommendedName>
        <fullName evidence="1">DUF4246 domain-containing protein</fullName>
    </recommendedName>
</protein>
<dbReference type="Proteomes" id="UP000465221">
    <property type="component" value="Unassembled WGS sequence"/>
</dbReference>
<dbReference type="AlphaFoldDB" id="A0A8H3SCR1"/>
<organism evidence="2 3">
    <name type="scientific">Aspergillus udagawae</name>
    <dbReference type="NCBI Taxonomy" id="91492"/>
    <lineage>
        <taxon>Eukaryota</taxon>
        <taxon>Fungi</taxon>
        <taxon>Dikarya</taxon>
        <taxon>Ascomycota</taxon>
        <taxon>Pezizomycotina</taxon>
        <taxon>Eurotiomycetes</taxon>
        <taxon>Eurotiomycetidae</taxon>
        <taxon>Eurotiales</taxon>
        <taxon>Aspergillaceae</taxon>
        <taxon>Aspergillus</taxon>
        <taxon>Aspergillus subgen. Fumigati</taxon>
    </lineage>
</organism>
<reference evidence="2 3" key="1">
    <citation type="submission" date="2020-01" db="EMBL/GenBank/DDBJ databases">
        <title>Draft genome sequence of Aspergillus udagawae IFM 46972.</title>
        <authorList>
            <person name="Takahashi H."/>
            <person name="Yaguchi T."/>
        </authorList>
    </citation>
    <scope>NUCLEOTIDE SEQUENCE [LARGE SCALE GENOMIC DNA]</scope>
    <source>
        <strain evidence="2 3">IFM 46972</strain>
    </source>
</reference>
<dbReference type="Pfam" id="PF14033">
    <property type="entry name" value="DUF4246"/>
    <property type="match status" value="1"/>
</dbReference>
<dbReference type="EMBL" id="BLKC01000137">
    <property type="protein sequence ID" value="GFF56477.1"/>
    <property type="molecule type" value="Genomic_DNA"/>
</dbReference>
<dbReference type="PANTHER" id="PTHR33119">
    <property type="entry name" value="IFI3P"/>
    <property type="match status" value="1"/>
</dbReference>